<feature type="domain" description="Myosin motor" evidence="8">
    <location>
        <begin position="1"/>
        <end position="171"/>
    </location>
</feature>
<dbReference type="GO" id="GO:0016459">
    <property type="term" value="C:myosin complex"/>
    <property type="evidence" value="ECO:0007669"/>
    <property type="project" value="UniProtKB-KW"/>
</dbReference>
<evidence type="ECO:0000313" key="11">
    <source>
        <dbReference type="Proteomes" id="UP000287651"/>
    </source>
</evidence>
<dbReference type="Gene3D" id="1.20.5.4820">
    <property type="match status" value="1"/>
</dbReference>
<dbReference type="Gene3D" id="1.10.10.820">
    <property type="match status" value="1"/>
</dbReference>
<dbReference type="GO" id="GO:0005516">
    <property type="term" value="F:calmodulin binding"/>
    <property type="evidence" value="ECO:0007669"/>
    <property type="project" value="UniProtKB-KW"/>
</dbReference>
<evidence type="ECO:0000313" key="10">
    <source>
        <dbReference type="EMBL" id="RRT71787.1"/>
    </source>
</evidence>
<dbReference type="AlphaFoldDB" id="A0A427A6A6"/>
<dbReference type="GO" id="GO:0016020">
    <property type="term" value="C:membrane"/>
    <property type="evidence" value="ECO:0007669"/>
    <property type="project" value="TreeGrafter"/>
</dbReference>
<keyword evidence="6 7" id="KW-0009">Actin-binding</keyword>
<keyword evidence="1" id="KW-0547">Nucleotide-binding</keyword>
<comment type="similarity">
    <text evidence="7">Belongs to the TRAFAC class myosin-kinesin ATPase superfamily. Myosin family.</text>
</comment>
<dbReference type="InterPro" id="IPR027417">
    <property type="entry name" value="P-loop_NTPase"/>
</dbReference>
<accession>A0A427A6A6</accession>
<evidence type="ECO:0000259" key="8">
    <source>
        <dbReference type="PROSITE" id="PS51456"/>
    </source>
</evidence>
<dbReference type="PANTHER" id="PTHR13140">
    <property type="entry name" value="MYOSIN"/>
    <property type="match status" value="1"/>
</dbReference>
<keyword evidence="2" id="KW-0067">ATP-binding</keyword>
<evidence type="ECO:0000256" key="7">
    <source>
        <dbReference type="PROSITE-ProRule" id="PRU00782"/>
    </source>
</evidence>
<feature type="domain" description="Myosin N-terminal SH3-like" evidence="9">
    <location>
        <begin position="8"/>
        <end position="60"/>
    </location>
</feature>
<evidence type="ECO:0000256" key="6">
    <source>
        <dbReference type="ARBA" id="ARBA00023203"/>
    </source>
</evidence>
<dbReference type="InterPro" id="IPR001609">
    <property type="entry name" value="Myosin_head_motor_dom-like"/>
</dbReference>
<dbReference type="EMBL" id="AMZH03003612">
    <property type="protein sequence ID" value="RRT71787.1"/>
    <property type="molecule type" value="Genomic_DNA"/>
</dbReference>
<comment type="caution">
    <text evidence="7">Lacks conserved residue(s) required for the propagation of feature annotation.</text>
</comment>
<evidence type="ECO:0008006" key="12">
    <source>
        <dbReference type="Google" id="ProtNLM"/>
    </source>
</evidence>
<dbReference type="GO" id="GO:0007015">
    <property type="term" value="P:actin filament organization"/>
    <property type="evidence" value="ECO:0007669"/>
    <property type="project" value="TreeGrafter"/>
</dbReference>
<dbReference type="PROSITE" id="PS51456">
    <property type="entry name" value="MYOSIN_MOTOR"/>
    <property type="match status" value="1"/>
</dbReference>
<organism evidence="10 11">
    <name type="scientific">Ensete ventricosum</name>
    <name type="common">Abyssinian banana</name>
    <name type="synonym">Musa ensete</name>
    <dbReference type="NCBI Taxonomy" id="4639"/>
    <lineage>
        <taxon>Eukaryota</taxon>
        <taxon>Viridiplantae</taxon>
        <taxon>Streptophyta</taxon>
        <taxon>Embryophyta</taxon>
        <taxon>Tracheophyta</taxon>
        <taxon>Spermatophyta</taxon>
        <taxon>Magnoliopsida</taxon>
        <taxon>Liliopsida</taxon>
        <taxon>Zingiberales</taxon>
        <taxon>Musaceae</taxon>
        <taxon>Ensete</taxon>
    </lineage>
</organism>
<reference evidence="10 11" key="1">
    <citation type="journal article" date="2014" name="Agronomy (Basel)">
        <title>A Draft Genome Sequence for Ensete ventricosum, the Drought-Tolerant Tree Against Hunger.</title>
        <authorList>
            <person name="Harrison J."/>
            <person name="Moore K.A."/>
            <person name="Paszkiewicz K."/>
            <person name="Jones T."/>
            <person name="Grant M."/>
            <person name="Ambacheew D."/>
            <person name="Muzemil S."/>
            <person name="Studholme D.J."/>
        </authorList>
    </citation>
    <scope>NUCLEOTIDE SEQUENCE [LARGE SCALE GENOMIC DNA]</scope>
</reference>
<dbReference type="InterPro" id="IPR036961">
    <property type="entry name" value="Kinesin_motor_dom_sf"/>
</dbReference>
<dbReference type="InterPro" id="IPR004009">
    <property type="entry name" value="SH3_Myosin"/>
</dbReference>
<dbReference type="Gene3D" id="1.20.58.530">
    <property type="match status" value="1"/>
</dbReference>
<keyword evidence="5" id="KW-0505">Motor protein</keyword>
<evidence type="ECO:0000259" key="9">
    <source>
        <dbReference type="PROSITE" id="PS51844"/>
    </source>
</evidence>
<keyword evidence="3" id="KW-0112">Calmodulin-binding</keyword>
<sequence length="439" mass="49244">MGTPVNIIVGSQVWVEDTEAAWIDGEVTAIKGGNATIVTTDGKTNKWFVYFWRQTFYKIIQFLFRGAGKTETTKMLMQYLAFMGGRSGTEGRTVEQQVLEYGKISGAAVRTYLLERSRVCQDVKKFKVADPRTFHYLNQTNCYEVANVDDAREYLETRTAMDVVGISQDEQVTYQADHFLDKNKDYVVAEHQALLNASKCPFVANLFPPLAEETSKQSKFSSIGTRFKGVLEAIRISCAGYPTKRTFDEFVDRFGILAPDLVDSSDEKAACAAICDNMGLKGYQEPAAAPLAPALSKQKSLTDRQQNEKAMVYRNSQYGTNINHLFVVCWNLMGRASTHKTGSRISGKSSFASEVAQILGGDYKRTLPSKSEAKFSLKTTEFWDLTRSIDWFQILSVPQIYRIGTMFWDDKYGTHGLSQDVSIFILLNPSINISVLEVL</sequence>
<protein>
    <recommendedName>
        <fullName evidence="12">Myosin motor domain-containing protein</fullName>
    </recommendedName>
</protein>
<evidence type="ECO:0000256" key="1">
    <source>
        <dbReference type="ARBA" id="ARBA00022741"/>
    </source>
</evidence>
<dbReference type="GO" id="GO:0005737">
    <property type="term" value="C:cytoplasm"/>
    <property type="evidence" value="ECO:0007669"/>
    <property type="project" value="TreeGrafter"/>
</dbReference>
<name>A0A427A6A6_ENSVE</name>
<dbReference type="PANTHER" id="PTHR13140:SF270">
    <property type="entry name" value="MYOSIN-12"/>
    <property type="match status" value="1"/>
</dbReference>
<comment type="caution">
    <text evidence="10">The sequence shown here is derived from an EMBL/GenBank/DDBJ whole genome shotgun (WGS) entry which is preliminary data.</text>
</comment>
<dbReference type="Pfam" id="PF02736">
    <property type="entry name" value="Myosin_N"/>
    <property type="match status" value="1"/>
</dbReference>
<dbReference type="GO" id="GO:0005524">
    <property type="term" value="F:ATP binding"/>
    <property type="evidence" value="ECO:0007669"/>
    <property type="project" value="UniProtKB-KW"/>
</dbReference>
<dbReference type="Gene3D" id="3.40.850.10">
    <property type="entry name" value="Kinesin motor domain"/>
    <property type="match status" value="1"/>
</dbReference>
<dbReference type="GO" id="GO:0051015">
    <property type="term" value="F:actin filament binding"/>
    <property type="evidence" value="ECO:0007669"/>
    <property type="project" value="TreeGrafter"/>
</dbReference>
<keyword evidence="4 7" id="KW-0518">Myosin</keyword>
<dbReference type="Proteomes" id="UP000287651">
    <property type="component" value="Unassembled WGS sequence"/>
</dbReference>
<dbReference type="SUPFAM" id="SSF52540">
    <property type="entry name" value="P-loop containing nucleoside triphosphate hydrolases"/>
    <property type="match status" value="1"/>
</dbReference>
<evidence type="ECO:0000256" key="4">
    <source>
        <dbReference type="ARBA" id="ARBA00023123"/>
    </source>
</evidence>
<gene>
    <name evidence="10" type="ORF">B296_00031094</name>
</gene>
<dbReference type="SMART" id="SM00242">
    <property type="entry name" value="MYSc"/>
    <property type="match status" value="1"/>
</dbReference>
<dbReference type="GO" id="GO:0000146">
    <property type="term" value="F:microfilament motor activity"/>
    <property type="evidence" value="ECO:0007669"/>
    <property type="project" value="TreeGrafter"/>
</dbReference>
<evidence type="ECO:0000256" key="3">
    <source>
        <dbReference type="ARBA" id="ARBA00022860"/>
    </source>
</evidence>
<evidence type="ECO:0000256" key="2">
    <source>
        <dbReference type="ARBA" id="ARBA00022840"/>
    </source>
</evidence>
<proteinExistence type="inferred from homology"/>
<evidence type="ECO:0000256" key="5">
    <source>
        <dbReference type="ARBA" id="ARBA00023175"/>
    </source>
</evidence>
<dbReference type="PROSITE" id="PS51844">
    <property type="entry name" value="SH3_LIKE"/>
    <property type="match status" value="1"/>
</dbReference>